<dbReference type="InterPro" id="IPR043131">
    <property type="entry name" value="BCAT-like_N"/>
</dbReference>
<proteinExistence type="predicted"/>
<dbReference type="Gene3D" id="3.30.470.10">
    <property type="match status" value="1"/>
</dbReference>
<evidence type="ECO:0000313" key="1">
    <source>
        <dbReference type="EMBL" id="TXF88385.1"/>
    </source>
</evidence>
<protein>
    <recommendedName>
        <fullName evidence="3">4-amino-4-deoxychorismate lyase</fullName>
    </recommendedName>
</protein>
<dbReference type="Pfam" id="PF01063">
    <property type="entry name" value="Aminotran_4"/>
    <property type="match status" value="1"/>
</dbReference>
<sequence>MAKNKVTPPILLESIRIMDGQINLLPYHQRRVDRSRRTYYAKSPALKLDKVIEGLDLPGKGLYKLRIEYGAELVKHEILPYHPRKVESLKLVNAENVAYGRKYADRSSIRKCLEKKGHCDDILMVQRGHLTDSSYANIALYDGSHWYTPSWPLLRGTRREMLLEKGIIRPSVIRVRDLRSFQSIRLMNAMLLWDEGPVMDVKSIIGQDGKW</sequence>
<dbReference type="AlphaFoldDB" id="A0A5C7FDS7"/>
<organism evidence="1 2">
    <name type="scientific">Neolewinella aurantiaca</name>
    <dbReference type="NCBI Taxonomy" id="2602767"/>
    <lineage>
        <taxon>Bacteria</taxon>
        <taxon>Pseudomonadati</taxon>
        <taxon>Bacteroidota</taxon>
        <taxon>Saprospiria</taxon>
        <taxon>Saprospirales</taxon>
        <taxon>Lewinellaceae</taxon>
        <taxon>Neolewinella</taxon>
    </lineage>
</organism>
<dbReference type="RefSeq" id="WP_147931514.1">
    <property type="nucleotide sequence ID" value="NZ_VOXD01000023.1"/>
</dbReference>
<evidence type="ECO:0000313" key="2">
    <source>
        <dbReference type="Proteomes" id="UP000321907"/>
    </source>
</evidence>
<dbReference type="SUPFAM" id="SSF56752">
    <property type="entry name" value="D-aminoacid aminotransferase-like PLP-dependent enzymes"/>
    <property type="match status" value="1"/>
</dbReference>
<dbReference type="InterPro" id="IPR036038">
    <property type="entry name" value="Aminotransferase-like"/>
</dbReference>
<name>A0A5C7FDS7_9BACT</name>
<evidence type="ECO:0008006" key="3">
    <source>
        <dbReference type="Google" id="ProtNLM"/>
    </source>
</evidence>
<comment type="caution">
    <text evidence="1">The sequence shown here is derived from an EMBL/GenBank/DDBJ whole genome shotgun (WGS) entry which is preliminary data.</text>
</comment>
<gene>
    <name evidence="1" type="ORF">FUA23_14705</name>
</gene>
<dbReference type="Proteomes" id="UP000321907">
    <property type="component" value="Unassembled WGS sequence"/>
</dbReference>
<dbReference type="OrthoDB" id="1148709at2"/>
<dbReference type="EMBL" id="VOXD01000023">
    <property type="protein sequence ID" value="TXF88385.1"/>
    <property type="molecule type" value="Genomic_DNA"/>
</dbReference>
<accession>A0A5C7FDS7</accession>
<reference evidence="1 2" key="1">
    <citation type="submission" date="2019-08" db="EMBL/GenBank/DDBJ databases">
        <title>Lewinella sp. strain SSH13 Genome sequencing and assembly.</title>
        <authorList>
            <person name="Kim I."/>
        </authorList>
    </citation>
    <scope>NUCLEOTIDE SEQUENCE [LARGE SCALE GENOMIC DNA]</scope>
    <source>
        <strain evidence="1 2">SSH13</strain>
    </source>
</reference>
<dbReference type="GO" id="GO:0003824">
    <property type="term" value="F:catalytic activity"/>
    <property type="evidence" value="ECO:0007669"/>
    <property type="project" value="InterPro"/>
</dbReference>
<dbReference type="InterPro" id="IPR043132">
    <property type="entry name" value="BCAT-like_C"/>
</dbReference>
<dbReference type="Gene3D" id="3.20.10.10">
    <property type="entry name" value="D-amino Acid Aminotransferase, subunit A, domain 2"/>
    <property type="match status" value="1"/>
</dbReference>
<keyword evidence="2" id="KW-1185">Reference proteome</keyword>
<dbReference type="InterPro" id="IPR001544">
    <property type="entry name" value="Aminotrans_IV"/>
</dbReference>